<gene>
    <name evidence="1" type="ordered locus">RPD_3881</name>
</gene>
<dbReference type="KEGG" id="rpd:RPD_3881"/>
<evidence type="ECO:0008006" key="3">
    <source>
        <dbReference type="Google" id="ProtNLM"/>
    </source>
</evidence>
<dbReference type="AlphaFoldDB" id="Q131Y7"/>
<organism evidence="1 2">
    <name type="scientific">Rhodopseudomonas palustris (strain BisB5)</name>
    <dbReference type="NCBI Taxonomy" id="316057"/>
    <lineage>
        <taxon>Bacteria</taxon>
        <taxon>Pseudomonadati</taxon>
        <taxon>Pseudomonadota</taxon>
        <taxon>Alphaproteobacteria</taxon>
        <taxon>Hyphomicrobiales</taxon>
        <taxon>Nitrobacteraceae</taxon>
        <taxon>Rhodopseudomonas</taxon>
    </lineage>
</organism>
<dbReference type="HOGENOM" id="CLU_109255_0_0_5"/>
<dbReference type="InterPro" id="IPR019660">
    <property type="entry name" value="Put_sensory_transdc_reg_YbjN"/>
</dbReference>
<protein>
    <recommendedName>
        <fullName evidence="3">Diacylglyceryl transferase</fullName>
    </recommendedName>
</protein>
<dbReference type="Pfam" id="PF10722">
    <property type="entry name" value="YbjN"/>
    <property type="match status" value="1"/>
</dbReference>
<evidence type="ECO:0000313" key="2">
    <source>
        <dbReference type="Proteomes" id="UP000001818"/>
    </source>
</evidence>
<evidence type="ECO:0000313" key="1">
    <source>
        <dbReference type="EMBL" id="ABE41102.1"/>
    </source>
</evidence>
<dbReference type="Proteomes" id="UP000001818">
    <property type="component" value="Chromosome"/>
</dbReference>
<dbReference type="STRING" id="316057.RPD_3881"/>
<dbReference type="eggNOG" id="COG5465">
    <property type="taxonomic scope" value="Bacteria"/>
</dbReference>
<dbReference type="CDD" id="cd17033">
    <property type="entry name" value="DR1245-like"/>
    <property type="match status" value="1"/>
</dbReference>
<name>Q131Y7_RHOPS</name>
<dbReference type="EMBL" id="CP000283">
    <property type="protein sequence ID" value="ABE41102.1"/>
    <property type="molecule type" value="Genomic_DNA"/>
</dbReference>
<reference evidence="1 2" key="1">
    <citation type="submission" date="2006-03" db="EMBL/GenBank/DDBJ databases">
        <title>Complete sequence of Rhodopseudomonas palustris BisB5.</title>
        <authorList>
            <consortium name="US DOE Joint Genome Institute"/>
            <person name="Copeland A."/>
            <person name="Lucas S."/>
            <person name="Lapidus A."/>
            <person name="Barry K."/>
            <person name="Detter J.C."/>
            <person name="Glavina del Rio T."/>
            <person name="Hammon N."/>
            <person name="Israni S."/>
            <person name="Dalin E."/>
            <person name="Tice H."/>
            <person name="Pitluck S."/>
            <person name="Chain P."/>
            <person name="Malfatti S."/>
            <person name="Shin M."/>
            <person name="Vergez L."/>
            <person name="Schmutz J."/>
            <person name="Larimer F."/>
            <person name="Land M."/>
            <person name="Hauser L."/>
            <person name="Pelletier D.A."/>
            <person name="Kyrpides N."/>
            <person name="Lykidis A."/>
            <person name="Oda Y."/>
            <person name="Harwood C.S."/>
            <person name="Richardson P."/>
        </authorList>
    </citation>
    <scope>NUCLEOTIDE SEQUENCE [LARGE SCALE GENOMIC DNA]</scope>
    <source>
        <strain evidence="1 2">BisB5</strain>
    </source>
</reference>
<sequence length="179" mass="19843">MRIRHIQTESRDGMAMLEGIFDSPNNPLAAVEDIAASNDLVFERSGEDEITITAKGQWTDYTLSFTWMSEIEALHLACAFDMKVPSARRGETQRLIAAINEQLWVGHFDIWTQTGTIMYRQALVLPGGLSATNAQCETMLISAIHACERYYPAIQFTVWAGKTAAEAMSAAMFDTEGEA</sequence>
<accession>Q131Y7</accession>
<proteinExistence type="predicted"/>